<dbReference type="InterPro" id="IPR029058">
    <property type="entry name" value="AB_hydrolase_fold"/>
</dbReference>
<feature type="domain" description="Alpha/beta hydrolase fold-3" evidence="2">
    <location>
        <begin position="99"/>
        <end position="296"/>
    </location>
</feature>
<evidence type="ECO:0000256" key="1">
    <source>
        <dbReference type="ARBA" id="ARBA00022801"/>
    </source>
</evidence>
<keyword evidence="4" id="KW-1185">Reference proteome</keyword>
<dbReference type="AlphaFoldDB" id="A0AA39GCI2"/>
<dbReference type="SUPFAM" id="SSF53474">
    <property type="entry name" value="alpha/beta-Hydrolases"/>
    <property type="match status" value="1"/>
</dbReference>
<comment type="caution">
    <text evidence="3">The sequence shown here is derived from an EMBL/GenBank/DDBJ whole genome shotgun (WGS) entry which is preliminary data.</text>
</comment>
<dbReference type="InterPro" id="IPR050300">
    <property type="entry name" value="GDXG_lipolytic_enzyme"/>
</dbReference>
<dbReference type="GO" id="GO:0016787">
    <property type="term" value="F:hydrolase activity"/>
    <property type="evidence" value="ECO:0007669"/>
    <property type="project" value="UniProtKB-KW"/>
</dbReference>
<evidence type="ECO:0000313" key="4">
    <source>
        <dbReference type="Proteomes" id="UP001175261"/>
    </source>
</evidence>
<name>A0AA39GCI2_SARSR</name>
<gene>
    <name evidence="3" type="ORF">NLU13_8592</name>
</gene>
<dbReference type="PANTHER" id="PTHR48081:SF8">
    <property type="entry name" value="ALPHA_BETA HYDROLASE FOLD-3 DOMAIN-CONTAINING PROTEIN-RELATED"/>
    <property type="match status" value="1"/>
</dbReference>
<protein>
    <recommendedName>
        <fullName evidence="2">Alpha/beta hydrolase fold-3 domain-containing protein</fullName>
    </recommendedName>
</protein>
<dbReference type="PANTHER" id="PTHR48081">
    <property type="entry name" value="AB HYDROLASE SUPERFAMILY PROTEIN C4A8.06C"/>
    <property type="match status" value="1"/>
</dbReference>
<keyword evidence="1" id="KW-0378">Hydrolase</keyword>
<proteinExistence type="predicted"/>
<evidence type="ECO:0000259" key="2">
    <source>
        <dbReference type="Pfam" id="PF07859"/>
    </source>
</evidence>
<evidence type="ECO:0000313" key="3">
    <source>
        <dbReference type="EMBL" id="KAK0384506.1"/>
    </source>
</evidence>
<dbReference type="Gene3D" id="3.40.50.1820">
    <property type="entry name" value="alpha/beta hydrolase"/>
    <property type="match status" value="1"/>
</dbReference>
<organism evidence="3 4">
    <name type="scientific">Sarocladium strictum</name>
    <name type="common">Black bundle disease fungus</name>
    <name type="synonym">Acremonium strictum</name>
    <dbReference type="NCBI Taxonomy" id="5046"/>
    <lineage>
        <taxon>Eukaryota</taxon>
        <taxon>Fungi</taxon>
        <taxon>Dikarya</taxon>
        <taxon>Ascomycota</taxon>
        <taxon>Pezizomycotina</taxon>
        <taxon>Sordariomycetes</taxon>
        <taxon>Hypocreomycetidae</taxon>
        <taxon>Hypocreales</taxon>
        <taxon>Sarocladiaceae</taxon>
        <taxon>Sarocladium</taxon>
    </lineage>
</organism>
<reference evidence="3" key="1">
    <citation type="submission" date="2022-10" db="EMBL/GenBank/DDBJ databases">
        <title>Determination and structural analysis of whole genome sequence of Sarocladium strictum F4-1.</title>
        <authorList>
            <person name="Hu L."/>
            <person name="Jiang Y."/>
        </authorList>
    </citation>
    <scope>NUCLEOTIDE SEQUENCE</scope>
    <source>
        <strain evidence="3">F4-1</strain>
    </source>
</reference>
<sequence length="325" mass="36149">MASQGEHEDLQPILPSMKEKLDPTFERLYNENIANTPARAPDITVLRSNYSILCSYATGPAPAVGKVYDDTLPLEDGQLLQVRVYEPASEGPWPVHPDFHGGGWGLGDLDTESHICQHICAKANVAVIDVGYRLHPEHPFPAGIMDSFEALKYIHAFGAERFNIRTDSISLGGVSAGGFIALALSYLAAEASITLRLVTNEFAPTLNWARLKWFDKVKWSSLPSDPSASEAPKRETGWFTNLLDAPKVTLEHPKTAIYTAGADPLRDEGERYGQKLVEQGVEVTMRRFPGVPHPFMHMDKDLWQARTFIKLTAREVRSAHHLEEH</sequence>
<dbReference type="EMBL" id="JAPDFR010000008">
    <property type="protein sequence ID" value="KAK0384506.1"/>
    <property type="molecule type" value="Genomic_DNA"/>
</dbReference>
<dbReference type="Proteomes" id="UP001175261">
    <property type="component" value="Unassembled WGS sequence"/>
</dbReference>
<dbReference type="Pfam" id="PF07859">
    <property type="entry name" value="Abhydrolase_3"/>
    <property type="match status" value="1"/>
</dbReference>
<accession>A0AA39GCI2</accession>
<dbReference type="InterPro" id="IPR013094">
    <property type="entry name" value="AB_hydrolase_3"/>
</dbReference>